<dbReference type="GO" id="GO:0003700">
    <property type="term" value="F:DNA-binding transcription factor activity"/>
    <property type="evidence" value="ECO:0007669"/>
    <property type="project" value="TreeGrafter"/>
</dbReference>
<dbReference type="InterPro" id="IPR000595">
    <property type="entry name" value="cNMP-bd_dom"/>
</dbReference>
<dbReference type="InterPro" id="IPR036388">
    <property type="entry name" value="WH-like_DNA-bd_sf"/>
</dbReference>
<dbReference type="InterPro" id="IPR036390">
    <property type="entry name" value="WH_DNA-bd_sf"/>
</dbReference>
<sequence>MSPSAVEILENCPFFADVNETAFRRLFAISRVVKFRSGQTIFRQNELCPGMYVVGTGLVRIFKRTPQGRERVLHLVGPGETFAEVAAIGNFPCPACAEAVSPTTCVLLPLEPLQKLIAEDHELCRQLLLSLCLWVRRLVDLVEDLTLRDAAGRVARLLLEKSHRDHQKVRLPTLKRHLAAQLDLTSETFSRVLRRLELVGAIKHLSRNELEIINMKKLEELAQLE</sequence>
<dbReference type="Gene3D" id="2.60.120.10">
    <property type="entry name" value="Jelly Rolls"/>
    <property type="match status" value="1"/>
</dbReference>
<feature type="domain" description="Cyclic nucleotide-binding" evidence="4">
    <location>
        <begin position="14"/>
        <end position="117"/>
    </location>
</feature>
<organism evidence="5 6">
    <name type="scientific">Thermogutta terrifontis</name>
    <dbReference type="NCBI Taxonomy" id="1331910"/>
    <lineage>
        <taxon>Bacteria</taxon>
        <taxon>Pseudomonadati</taxon>
        <taxon>Planctomycetota</taxon>
        <taxon>Planctomycetia</taxon>
        <taxon>Pirellulales</taxon>
        <taxon>Thermoguttaceae</taxon>
        <taxon>Thermogutta</taxon>
    </lineage>
</organism>
<evidence type="ECO:0000313" key="5">
    <source>
        <dbReference type="EMBL" id="ASV74049.1"/>
    </source>
</evidence>
<dbReference type="InterPro" id="IPR018490">
    <property type="entry name" value="cNMP-bd_dom_sf"/>
</dbReference>
<dbReference type="EMBL" id="CP018477">
    <property type="protein sequence ID" value="ASV74049.1"/>
    <property type="molecule type" value="Genomic_DNA"/>
</dbReference>
<dbReference type="Proteomes" id="UP000215086">
    <property type="component" value="Chromosome"/>
</dbReference>
<keyword evidence="6" id="KW-1185">Reference proteome</keyword>
<dbReference type="KEGG" id="ttf:THTE_1447"/>
<dbReference type="Pfam" id="PF00027">
    <property type="entry name" value="cNMP_binding"/>
    <property type="match status" value="1"/>
</dbReference>
<dbReference type="OrthoDB" id="3176638at2"/>
<dbReference type="InterPro" id="IPR050397">
    <property type="entry name" value="Env_Response_Regulators"/>
</dbReference>
<evidence type="ECO:0000256" key="2">
    <source>
        <dbReference type="ARBA" id="ARBA00023125"/>
    </source>
</evidence>
<dbReference type="SUPFAM" id="SSF46785">
    <property type="entry name" value="Winged helix' DNA-binding domain"/>
    <property type="match status" value="1"/>
</dbReference>
<dbReference type="SMART" id="SM00100">
    <property type="entry name" value="cNMP"/>
    <property type="match status" value="1"/>
</dbReference>
<dbReference type="InterPro" id="IPR012318">
    <property type="entry name" value="HTH_CRP"/>
</dbReference>
<dbReference type="Gene3D" id="1.10.10.10">
    <property type="entry name" value="Winged helix-like DNA-binding domain superfamily/Winged helix DNA-binding domain"/>
    <property type="match status" value="1"/>
</dbReference>
<dbReference type="SUPFAM" id="SSF51206">
    <property type="entry name" value="cAMP-binding domain-like"/>
    <property type="match status" value="1"/>
</dbReference>
<protein>
    <submittedName>
        <fullName evidence="5">Hcp transcriptional regulator HcpR (Crp/Fnr family)</fullName>
    </submittedName>
</protein>
<gene>
    <name evidence="5" type="ORF">THTE_1447</name>
</gene>
<evidence type="ECO:0000313" key="6">
    <source>
        <dbReference type="Proteomes" id="UP000215086"/>
    </source>
</evidence>
<keyword evidence="2" id="KW-0238">DNA-binding</keyword>
<dbReference type="RefSeq" id="WP_157731791.1">
    <property type="nucleotide sequence ID" value="NZ_CP018477.1"/>
</dbReference>
<keyword evidence="3" id="KW-0804">Transcription</keyword>
<proteinExistence type="predicted"/>
<evidence type="ECO:0000256" key="3">
    <source>
        <dbReference type="ARBA" id="ARBA00023163"/>
    </source>
</evidence>
<dbReference type="Pfam" id="PF13545">
    <property type="entry name" value="HTH_Crp_2"/>
    <property type="match status" value="1"/>
</dbReference>
<accession>A0A286RDL0</accession>
<evidence type="ECO:0000259" key="4">
    <source>
        <dbReference type="PROSITE" id="PS50042"/>
    </source>
</evidence>
<dbReference type="InterPro" id="IPR014710">
    <property type="entry name" value="RmlC-like_jellyroll"/>
</dbReference>
<dbReference type="GO" id="GO:0005829">
    <property type="term" value="C:cytosol"/>
    <property type="evidence" value="ECO:0007669"/>
    <property type="project" value="TreeGrafter"/>
</dbReference>
<dbReference type="AlphaFoldDB" id="A0A286RDL0"/>
<dbReference type="PANTHER" id="PTHR24567">
    <property type="entry name" value="CRP FAMILY TRANSCRIPTIONAL REGULATORY PROTEIN"/>
    <property type="match status" value="1"/>
</dbReference>
<keyword evidence="1" id="KW-0805">Transcription regulation</keyword>
<reference evidence="5 6" key="1">
    <citation type="journal article" name="Front. Microbiol.">
        <title>Sugar Metabolism of the First Thermophilic Planctomycete Thermogutta terrifontis: Comparative Genomic and Transcriptomic Approaches.</title>
        <authorList>
            <person name="Elcheninov A.G."/>
            <person name="Menzel P."/>
            <person name="Gudbergsdottir S.R."/>
            <person name="Slesarev A.I."/>
            <person name="Kadnikov V.V."/>
            <person name="Krogh A."/>
            <person name="Bonch-Osmolovskaya E.A."/>
            <person name="Peng X."/>
            <person name="Kublanov I.V."/>
        </authorList>
    </citation>
    <scope>NUCLEOTIDE SEQUENCE [LARGE SCALE GENOMIC DNA]</scope>
    <source>
        <strain evidence="5 6">R1</strain>
    </source>
</reference>
<evidence type="ECO:0000256" key="1">
    <source>
        <dbReference type="ARBA" id="ARBA00023015"/>
    </source>
</evidence>
<name>A0A286RDL0_9BACT</name>
<dbReference type="PANTHER" id="PTHR24567:SF68">
    <property type="entry name" value="DNA-BINDING TRANSCRIPTIONAL DUAL REGULATOR CRP"/>
    <property type="match status" value="1"/>
</dbReference>
<dbReference type="PROSITE" id="PS50042">
    <property type="entry name" value="CNMP_BINDING_3"/>
    <property type="match status" value="1"/>
</dbReference>
<dbReference type="GO" id="GO:0003677">
    <property type="term" value="F:DNA binding"/>
    <property type="evidence" value="ECO:0007669"/>
    <property type="project" value="UniProtKB-KW"/>
</dbReference>
<dbReference type="CDD" id="cd00038">
    <property type="entry name" value="CAP_ED"/>
    <property type="match status" value="1"/>
</dbReference>